<keyword evidence="12" id="KW-1185">Reference proteome</keyword>
<feature type="domain" description="4Fe-4S ferredoxin-type" evidence="10">
    <location>
        <begin position="18"/>
        <end position="47"/>
    </location>
</feature>
<dbReference type="EMBL" id="FUWR01000005">
    <property type="protein sequence ID" value="SJZ64553.1"/>
    <property type="molecule type" value="Genomic_DNA"/>
</dbReference>
<dbReference type="Proteomes" id="UP000190102">
    <property type="component" value="Unassembled WGS sequence"/>
</dbReference>
<gene>
    <name evidence="11" type="ORF">SAMN02745119_01227</name>
</gene>
<dbReference type="SUPFAM" id="SSF54862">
    <property type="entry name" value="4Fe-4S ferredoxins"/>
    <property type="match status" value="1"/>
</dbReference>
<dbReference type="InterPro" id="IPR014283">
    <property type="entry name" value="FdIII_4_nif"/>
</dbReference>
<organism evidence="11 12">
    <name type="scientific">Trichlorobacter thiogenes</name>
    <dbReference type="NCBI Taxonomy" id="115783"/>
    <lineage>
        <taxon>Bacteria</taxon>
        <taxon>Pseudomonadati</taxon>
        <taxon>Thermodesulfobacteriota</taxon>
        <taxon>Desulfuromonadia</taxon>
        <taxon>Geobacterales</taxon>
        <taxon>Geobacteraceae</taxon>
        <taxon>Trichlorobacter</taxon>
    </lineage>
</organism>
<comment type="function">
    <text evidence="2">Ferredoxins are iron-sulfur proteins that transfer electrons in a wide variety of metabolic reactions.</text>
</comment>
<comment type="cofactor">
    <cofactor evidence="1">
        <name>[4Fe-4S] cluster</name>
        <dbReference type="ChEBI" id="CHEBI:49883"/>
    </cofactor>
</comment>
<evidence type="ECO:0000313" key="12">
    <source>
        <dbReference type="Proteomes" id="UP000190102"/>
    </source>
</evidence>
<dbReference type="PANTHER" id="PTHR43687:SF1">
    <property type="entry name" value="FERREDOXIN III"/>
    <property type="match status" value="1"/>
</dbReference>
<evidence type="ECO:0000256" key="7">
    <source>
        <dbReference type="ARBA" id="ARBA00022982"/>
    </source>
</evidence>
<accession>A0A1T4MC65</accession>
<reference evidence="12" key="1">
    <citation type="submission" date="2017-02" db="EMBL/GenBank/DDBJ databases">
        <authorList>
            <person name="Varghese N."/>
            <person name="Submissions S."/>
        </authorList>
    </citation>
    <scope>NUCLEOTIDE SEQUENCE [LARGE SCALE GENOMIC DNA]</scope>
    <source>
        <strain evidence="12">ATCC BAA-34</strain>
    </source>
</reference>
<dbReference type="RefSeq" id="WP_078789489.1">
    <property type="nucleotide sequence ID" value="NZ_FUWR01000005.1"/>
</dbReference>
<dbReference type="STRING" id="115783.SAMN02745119_01227"/>
<keyword evidence="6" id="KW-0677">Repeat</keyword>
<dbReference type="PROSITE" id="PS51379">
    <property type="entry name" value="4FE4S_FER_2"/>
    <property type="match status" value="2"/>
</dbReference>
<evidence type="ECO:0000256" key="6">
    <source>
        <dbReference type="ARBA" id="ARBA00022737"/>
    </source>
</evidence>
<sequence>MAYITGLTKDKQEWTPQYIVSIDEETCIGCGRCFKVCSHDVLAFEELDEDDSAKMFMRVANAGNCIGCEACGKTCSKKCFTFAPVAA</sequence>
<evidence type="ECO:0000256" key="1">
    <source>
        <dbReference type="ARBA" id="ARBA00001966"/>
    </source>
</evidence>
<dbReference type="Gene3D" id="3.30.70.20">
    <property type="match status" value="1"/>
</dbReference>
<keyword evidence="7" id="KW-0249">Electron transport</keyword>
<proteinExistence type="predicted"/>
<evidence type="ECO:0000256" key="8">
    <source>
        <dbReference type="ARBA" id="ARBA00023004"/>
    </source>
</evidence>
<dbReference type="AlphaFoldDB" id="A0A1T4MC65"/>
<evidence type="ECO:0000313" key="11">
    <source>
        <dbReference type="EMBL" id="SJZ64553.1"/>
    </source>
</evidence>
<keyword evidence="3" id="KW-0813">Transport</keyword>
<evidence type="ECO:0000256" key="9">
    <source>
        <dbReference type="ARBA" id="ARBA00023014"/>
    </source>
</evidence>
<dbReference type="InterPro" id="IPR050572">
    <property type="entry name" value="Fe-S_Ferredoxin"/>
</dbReference>
<dbReference type="InterPro" id="IPR017896">
    <property type="entry name" value="4Fe4S_Fe-S-bd"/>
</dbReference>
<feature type="domain" description="4Fe-4S ferredoxin-type" evidence="10">
    <location>
        <begin position="55"/>
        <end position="85"/>
    </location>
</feature>
<dbReference type="GO" id="GO:0046872">
    <property type="term" value="F:metal ion binding"/>
    <property type="evidence" value="ECO:0007669"/>
    <property type="project" value="UniProtKB-KW"/>
</dbReference>
<keyword evidence="8" id="KW-0408">Iron</keyword>
<dbReference type="OrthoDB" id="9807879at2"/>
<dbReference type="PANTHER" id="PTHR43687">
    <property type="entry name" value="ADENYLYLSULFATE REDUCTASE, BETA SUBUNIT"/>
    <property type="match status" value="1"/>
</dbReference>
<dbReference type="GO" id="GO:0051539">
    <property type="term" value="F:4 iron, 4 sulfur cluster binding"/>
    <property type="evidence" value="ECO:0007669"/>
    <property type="project" value="UniProtKB-KW"/>
</dbReference>
<keyword evidence="4" id="KW-0004">4Fe-4S</keyword>
<protein>
    <submittedName>
        <fullName evidence="11">Ferredoxin III, nif-specific</fullName>
    </submittedName>
</protein>
<evidence type="ECO:0000256" key="2">
    <source>
        <dbReference type="ARBA" id="ARBA00003532"/>
    </source>
</evidence>
<keyword evidence="5" id="KW-0479">Metal-binding</keyword>
<dbReference type="NCBIfam" id="TIGR02936">
    <property type="entry name" value="fdxN_nitrog"/>
    <property type="match status" value="1"/>
</dbReference>
<evidence type="ECO:0000256" key="4">
    <source>
        <dbReference type="ARBA" id="ARBA00022485"/>
    </source>
</evidence>
<evidence type="ECO:0000259" key="10">
    <source>
        <dbReference type="PROSITE" id="PS51379"/>
    </source>
</evidence>
<dbReference type="Pfam" id="PF12837">
    <property type="entry name" value="Fer4_6"/>
    <property type="match status" value="1"/>
</dbReference>
<evidence type="ECO:0000256" key="3">
    <source>
        <dbReference type="ARBA" id="ARBA00022448"/>
    </source>
</evidence>
<name>A0A1T4MC65_9BACT</name>
<evidence type="ECO:0000256" key="5">
    <source>
        <dbReference type="ARBA" id="ARBA00022723"/>
    </source>
</evidence>
<keyword evidence="9" id="KW-0411">Iron-sulfur</keyword>